<accession>A0ABN7TKZ3</accession>
<comment type="similarity">
    <text evidence="13">Belongs to the helicase family. AddA subfamily.</text>
</comment>
<dbReference type="InterPro" id="IPR014017">
    <property type="entry name" value="DNA_helicase_UvrD-like_C"/>
</dbReference>
<evidence type="ECO:0000256" key="9">
    <source>
        <dbReference type="ARBA" id="ARBA00023204"/>
    </source>
</evidence>
<dbReference type="InterPro" id="IPR014016">
    <property type="entry name" value="UvrD-like_ATP-bd"/>
</dbReference>
<keyword evidence="8 13" id="KW-0238">DNA-binding</keyword>
<dbReference type="HAMAP" id="MF_01451">
    <property type="entry name" value="AddA"/>
    <property type="match status" value="1"/>
</dbReference>
<evidence type="ECO:0000256" key="15">
    <source>
        <dbReference type="SAM" id="MobiDB-lite"/>
    </source>
</evidence>
<evidence type="ECO:0000256" key="11">
    <source>
        <dbReference type="ARBA" id="ARBA00034617"/>
    </source>
</evidence>
<feature type="domain" description="UvrD-like helicase C-terminal" evidence="17">
    <location>
        <begin position="531"/>
        <end position="912"/>
    </location>
</feature>
<comment type="cofactor">
    <cofactor evidence="13">
        <name>Mg(2+)</name>
        <dbReference type="ChEBI" id="CHEBI:18420"/>
    </cofactor>
</comment>
<evidence type="ECO:0000259" key="17">
    <source>
        <dbReference type="PROSITE" id="PS51217"/>
    </source>
</evidence>
<dbReference type="PROSITE" id="PS51217">
    <property type="entry name" value="UVRD_HELICASE_CTER"/>
    <property type="match status" value="1"/>
</dbReference>
<keyword evidence="5 13" id="KW-0347">Helicase</keyword>
<evidence type="ECO:0000256" key="13">
    <source>
        <dbReference type="HAMAP-Rule" id="MF_01451"/>
    </source>
</evidence>
<protein>
    <recommendedName>
        <fullName evidence="13">ATP-dependent helicase/nuclease subunit A</fullName>
        <ecNumber evidence="13">3.1.-.-</ecNumber>
        <ecNumber evidence="13">5.6.2.4</ecNumber>
    </recommendedName>
    <alternativeName>
        <fullName evidence="13">ATP-dependent helicase/nuclease AddA</fullName>
    </alternativeName>
    <alternativeName>
        <fullName evidence="13">DNA 3'-5' helicase AddA</fullName>
    </alternativeName>
</protein>
<dbReference type="InterPro" id="IPR038726">
    <property type="entry name" value="PDDEXK_AddAB-type"/>
</dbReference>
<dbReference type="PROSITE" id="PS51198">
    <property type="entry name" value="UVRD_HELICASE_ATP_BIND"/>
    <property type="match status" value="1"/>
</dbReference>
<evidence type="ECO:0000256" key="12">
    <source>
        <dbReference type="ARBA" id="ARBA00048988"/>
    </source>
</evidence>
<evidence type="ECO:0000259" key="16">
    <source>
        <dbReference type="PROSITE" id="PS51198"/>
    </source>
</evidence>
<evidence type="ECO:0000256" key="14">
    <source>
        <dbReference type="PROSITE-ProRule" id="PRU00560"/>
    </source>
</evidence>
<dbReference type="RefSeq" id="WP_218098384.1">
    <property type="nucleotide sequence ID" value="NZ_CAJVCE010000005.1"/>
</dbReference>
<comment type="catalytic activity">
    <reaction evidence="12 13">
        <text>ATP + H2O = ADP + phosphate + H(+)</text>
        <dbReference type="Rhea" id="RHEA:13065"/>
        <dbReference type="ChEBI" id="CHEBI:15377"/>
        <dbReference type="ChEBI" id="CHEBI:15378"/>
        <dbReference type="ChEBI" id="CHEBI:30616"/>
        <dbReference type="ChEBI" id="CHEBI:43474"/>
        <dbReference type="ChEBI" id="CHEBI:456216"/>
        <dbReference type="EC" id="5.6.2.4"/>
    </reaction>
</comment>
<evidence type="ECO:0000256" key="8">
    <source>
        <dbReference type="ARBA" id="ARBA00023125"/>
    </source>
</evidence>
<dbReference type="GO" id="GO:0003678">
    <property type="term" value="F:DNA helicase activity"/>
    <property type="evidence" value="ECO:0007669"/>
    <property type="project" value="UniProtKB-EC"/>
</dbReference>
<comment type="caution">
    <text evidence="18">The sequence shown here is derived from an EMBL/GenBank/DDBJ whole genome shotgun (WGS) entry which is preliminary data.</text>
</comment>
<keyword evidence="3 13" id="KW-0227">DNA damage</keyword>
<organism evidence="18 19">
    <name type="scientific">Paenibacillus allorhizosphaerae</name>
    <dbReference type="NCBI Taxonomy" id="2849866"/>
    <lineage>
        <taxon>Bacteria</taxon>
        <taxon>Bacillati</taxon>
        <taxon>Bacillota</taxon>
        <taxon>Bacilli</taxon>
        <taxon>Bacillales</taxon>
        <taxon>Paenibacillaceae</taxon>
        <taxon>Paenibacillus</taxon>
    </lineage>
</organism>
<evidence type="ECO:0000256" key="4">
    <source>
        <dbReference type="ARBA" id="ARBA00022801"/>
    </source>
</evidence>
<dbReference type="InterPro" id="IPR014152">
    <property type="entry name" value="AddA"/>
</dbReference>
<reference evidence="18 19" key="1">
    <citation type="submission" date="2021-06" db="EMBL/GenBank/DDBJ databases">
        <authorList>
            <person name="Criscuolo A."/>
        </authorList>
    </citation>
    <scope>NUCLEOTIDE SEQUENCE [LARGE SCALE GENOMIC DNA]</scope>
    <source>
        <strain evidence="19">CIP 111802</strain>
    </source>
</reference>
<feature type="domain" description="UvrD-like helicase ATP-binding" evidence="16">
    <location>
        <begin position="11"/>
        <end position="483"/>
    </location>
</feature>
<evidence type="ECO:0000256" key="6">
    <source>
        <dbReference type="ARBA" id="ARBA00022839"/>
    </source>
</evidence>
<comment type="catalytic activity">
    <reaction evidence="11 13">
        <text>Couples ATP hydrolysis with the unwinding of duplex DNA by translocating in the 3'-5' direction.</text>
        <dbReference type="EC" id="5.6.2.4"/>
    </reaction>
</comment>
<keyword evidence="19" id="KW-1185">Reference proteome</keyword>
<evidence type="ECO:0000256" key="5">
    <source>
        <dbReference type="ARBA" id="ARBA00022806"/>
    </source>
</evidence>
<name>A0ABN7TKZ3_9BACL</name>
<keyword evidence="10 13" id="KW-0413">Isomerase</keyword>
<evidence type="ECO:0000313" key="18">
    <source>
        <dbReference type="EMBL" id="CAG7634491.1"/>
    </source>
</evidence>
<sequence>MIDKIPKPEGSTWTDDQWDAIAIRGHSMLVAAAAGSGKTAVLVERIIRRISDERDPLDVDRLLVATFTKAAAAEMRHRISEALEKALAANPGSDHLQRQLALIQRASITTLHSFCMEVIQRHYQLIGLDPGFRIANETESALMRQDLLEELLEERYGAAEEGDAFWRLADTFSGDKNDDALFGLIQRLYDDSRSHPWPDHWLRQSAAMFEREVAGDNPWVPSLLTSARLELLGAAALLREALSITGQPGGPVPYEATLRDDLAFVESLLEVSDSHGWEPLYDAFQRAAFGKLKPCKGDQYDKALQEQTKELRNEAKDRVAALREELFGRTPEQFNAELKAMAPLMQTLSELVIDFGERYRQAKIAKRLVDFADLEHYCLRILCAEESGPGQLVPSPAALEYQEQYAEVLLDEYQDTNRVQEAIVELISRPVPGNRFMVGDVKQSIYRFRLAEPGLFQEKYKSYRANGTDPGQRIDLARNFRSRRQVVDGTNYIFRQIMQETVGEIAYDDRAKLVYGAGYPEPEQDVAAELVLIDRSAEGSAESRDTEFEDTGSAGLEDEGGAGADETAADARELQTVQLEARYIAQQIRAMTGMDGGRPLQVFDKSAGGMRDAVYRDIVILLRATQQWAPVLIEELQLQGIPAYAELNSGYFTATEVQVLLSLLKVIDNPYQDIPLVSVLRSPIVGLQAEELAHIRINSKHGAYYDAVRAYARDVGSEAVQARGIEDKDVPLFAAMEGKNPEQIAMEQEAAATLTEDTSTVVPSNTVSSRDGMEKLETAAEARSQAADGLVGEQLPKHPDLQKKLNLFLAQLKEWRREAQQTSLADLIWDIYRVTGYFDYVGGLAGGQQRQANLRALYDRAKQYEATSFRGLFRFLRFVARMQESGGDLGTARALGEQEDVVRIMTIHKSKGLEFPVVFVAGMAKQFNRRDLADSFMLHKELGFGPKYMELETRVSYPTLPWLAIKRKIQLEMLAEEMRVLYVALTRAREKLVLVATVKGAEKLAASWSRFLSHESEALPDDAVANARCYLDWVGPALIRHPDGQPLREAGGLEYRSQPFLFGETSEWRVRLLQPDMFAGMTQAAVSSAPVDGDRWASLFRLEPVDGSVQTEHEVWRRLSWNYAHPDATTVLSKTSVTELKRLSEHHRLMELLSDEPEPLLLPGISGAPAADSTMFPVKTEPQSGGFRPVIVRRPRFLEQQNMNAAERGSVFHAVMQHIPLESEPGEPEIQRTLASMVDRELLTEAQRALVDPKGIAAFFQSALGQRMLRTKRVHREVPFSFGLPARDVYGADQGGLSDEVVMLQGVIDCLIEEEEGLVLLDYKTDRLKGGSPAKVAEGYRLQLDLYGKAVERIWKRPVLHKFIFLFDGAHVVEL</sequence>
<keyword evidence="4 13" id="KW-0378">Hydrolase</keyword>
<keyword evidence="1 13" id="KW-0540">Nuclease</keyword>
<dbReference type="Pfam" id="PF12705">
    <property type="entry name" value="PDDEXK_1"/>
    <property type="match status" value="1"/>
</dbReference>
<evidence type="ECO:0000256" key="2">
    <source>
        <dbReference type="ARBA" id="ARBA00022741"/>
    </source>
</evidence>
<gene>
    <name evidence="13 18" type="primary">addA</name>
    <name evidence="18" type="ORF">PAECIP111802_02033</name>
</gene>
<comment type="subunit">
    <text evidence="13">Heterodimer of AddA and AddB/RexB.</text>
</comment>
<evidence type="ECO:0000313" key="19">
    <source>
        <dbReference type="Proteomes" id="UP000730618"/>
    </source>
</evidence>
<dbReference type="GO" id="GO:0016787">
    <property type="term" value="F:hydrolase activity"/>
    <property type="evidence" value="ECO:0007669"/>
    <property type="project" value="UniProtKB-KW"/>
</dbReference>
<dbReference type="EC" id="3.1.-.-" evidence="13"/>
<dbReference type="Proteomes" id="UP000730618">
    <property type="component" value="Unassembled WGS sequence"/>
</dbReference>
<dbReference type="EC" id="5.6.2.4" evidence="13"/>
<proteinExistence type="inferred from homology"/>
<dbReference type="Pfam" id="PF00580">
    <property type="entry name" value="UvrD-helicase"/>
    <property type="match status" value="1"/>
</dbReference>
<feature type="region of interest" description="Disordered" evidence="15">
    <location>
        <begin position="538"/>
        <end position="567"/>
    </location>
</feature>
<dbReference type="InterPro" id="IPR000212">
    <property type="entry name" value="DNA_helicase_UvrD/REP"/>
</dbReference>
<dbReference type="Pfam" id="PF13361">
    <property type="entry name" value="UvrD_C"/>
    <property type="match status" value="1"/>
</dbReference>
<comment type="function">
    <text evidence="13">The heterodimer acts as both an ATP-dependent DNA helicase and an ATP-dependent, dual-direction single-stranded exonuclease. Recognizes the chi site generating a DNA molecule suitable for the initiation of homologous recombination. The AddA nuclease domain is required for chi fragment generation; this subunit has the helicase and 3' -&gt; 5' nuclease activities.</text>
</comment>
<evidence type="ECO:0000256" key="3">
    <source>
        <dbReference type="ARBA" id="ARBA00022763"/>
    </source>
</evidence>
<keyword evidence="6 13" id="KW-0269">Exonuclease</keyword>
<dbReference type="PANTHER" id="PTHR11070">
    <property type="entry name" value="UVRD / RECB / PCRA DNA HELICASE FAMILY MEMBER"/>
    <property type="match status" value="1"/>
</dbReference>
<dbReference type="PANTHER" id="PTHR11070:SF48">
    <property type="entry name" value="ATP-DEPENDENT HELICASE_NUCLEASE SUBUNIT A"/>
    <property type="match status" value="1"/>
</dbReference>
<keyword evidence="9 13" id="KW-0234">DNA repair</keyword>
<keyword evidence="7 13" id="KW-0067">ATP-binding</keyword>
<evidence type="ECO:0000256" key="7">
    <source>
        <dbReference type="ARBA" id="ARBA00022840"/>
    </source>
</evidence>
<keyword evidence="2 13" id="KW-0547">Nucleotide-binding</keyword>
<evidence type="ECO:0000256" key="1">
    <source>
        <dbReference type="ARBA" id="ARBA00022722"/>
    </source>
</evidence>
<evidence type="ECO:0000256" key="10">
    <source>
        <dbReference type="ARBA" id="ARBA00023235"/>
    </source>
</evidence>
<dbReference type="EMBL" id="CAJVCE010000005">
    <property type="protein sequence ID" value="CAG7634491.1"/>
    <property type="molecule type" value="Genomic_DNA"/>
</dbReference>
<dbReference type="NCBIfam" id="TIGR02785">
    <property type="entry name" value="addA_Gpos"/>
    <property type="match status" value="1"/>
</dbReference>
<feature type="binding site" evidence="14">
    <location>
        <begin position="32"/>
        <end position="39"/>
    </location>
    <ligand>
        <name>ATP</name>
        <dbReference type="ChEBI" id="CHEBI:30616"/>
    </ligand>
</feature>